<evidence type="ECO:0000313" key="7">
    <source>
        <dbReference type="Proteomes" id="UP001500213"/>
    </source>
</evidence>
<dbReference type="RefSeq" id="WP_344776966.1">
    <property type="nucleotide sequence ID" value="NZ_BAABBX010000015.1"/>
</dbReference>
<gene>
    <name evidence="6" type="ORF">GCM10022288_22880</name>
</gene>
<proteinExistence type="predicted"/>
<dbReference type="InterPro" id="IPR028082">
    <property type="entry name" value="Peripla_BP_I"/>
</dbReference>
<comment type="caution">
    <text evidence="6">The sequence shown here is derived from an EMBL/GenBank/DDBJ whole genome shotgun (WGS) entry which is preliminary data.</text>
</comment>
<dbReference type="Proteomes" id="UP001500213">
    <property type="component" value="Unassembled WGS sequence"/>
</dbReference>
<dbReference type="Gene3D" id="3.40.50.2300">
    <property type="match status" value="2"/>
</dbReference>
<keyword evidence="4" id="KW-0804">Transcription</keyword>
<dbReference type="Pfam" id="PF13377">
    <property type="entry name" value="Peripla_BP_3"/>
    <property type="match status" value="1"/>
</dbReference>
<dbReference type="Gene3D" id="1.10.260.40">
    <property type="entry name" value="lambda repressor-like DNA-binding domains"/>
    <property type="match status" value="1"/>
</dbReference>
<evidence type="ECO:0000313" key="6">
    <source>
        <dbReference type="EMBL" id="GAA4191686.1"/>
    </source>
</evidence>
<dbReference type="CDD" id="cd01392">
    <property type="entry name" value="HTH_LacI"/>
    <property type="match status" value="1"/>
</dbReference>
<evidence type="ECO:0000256" key="3">
    <source>
        <dbReference type="ARBA" id="ARBA00023125"/>
    </source>
</evidence>
<organism evidence="6 7">
    <name type="scientific">Gryllotalpicola kribbensis</name>
    <dbReference type="NCBI Taxonomy" id="993084"/>
    <lineage>
        <taxon>Bacteria</taxon>
        <taxon>Bacillati</taxon>
        <taxon>Actinomycetota</taxon>
        <taxon>Actinomycetes</taxon>
        <taxon>Micrococcales</taxon>
        <taxon>Microbacteriaceae</taxon>
        <taxon>Gryllotalpicola</taxon>
    </lineage>
</organism>
<sequence length="329" mass="34943">MATLADVARRSGVSVMTASRVLSGRGPASASARDAVTQAADELGYVPNAVARGLRNSRTGTVALVISDIQNSFYSAVAKAAEKGLGAHGLNLTIASSNEDAQRERDILQAIQAMRADALLITPTEHNGDHLQRLAQHGLPIVQLDRSVPGSDIRRVLLDNAGAAWRAVTHLTEHGHRRIALVGGPERITTGAERASGARNAARQAGAELLVAEAASYLHEGTRPAVEEAIDWGPTALIAGNNIVLETCMDVLLERGIDVPTALSLVAFDDLPWLRWTPAPITALRQPIAQMTTAAVSMLFTDPDSDGVERRFPAELVERASVRRITTAS</sequence>
<reference evidence="7" key="1">
    <citation type="journal article" date="2019" name="Int. J. Syst. Evol. Microbiol.">
        <title>The Global Catalogue of Microorganisms (GCM) 10K type strain sequencing project: providing services to taxonomists for standard genome sequencing and annotation.</title>
        <authorList>
            <consortium name="The Broad Institute Genomics Platform"/>
            <consortium name="The Broad Institute Genome Sequencing Center for Infectious Disease"/>
            <person name="Wu L."/>
            <person name="Ma J."/>
        </authorList>
    </citation>
    <scope>NUCLEOTIDE SEQUENCE [LARGE SCALE GENOMIC DNA]</scope>
    <source>
        <strain evidence="7">JCM 17593</strain>
    </source>
</reference>
<dbReference type="CDD" id="cd06267">
    <property type="entry name" value="PBP1_LacI_sugar_binding-like"/>
    <property type="match status" value="1"/>
</dbReference>
<accession>A0ABP8AW82</accession>
<dbReference type="SMART" id="SM00354">
    <property type="entry name" value="HTH_LACI"/>
    <property type="match status" value="1"/>
</dbReference>
<dbReference type="InterPro" id="IPR046335">
    <property type="entry name" value="LacI/GalR-like_sensor"/>
</dbReference>
<dbReference type="SUPFAM" id="SSF53822">
    <property type="entry name" value="Periplasmic binding protein-like I"/>
    <property type="match status" value="1"/>
</dbReference>
<dbReference type="PROSITE" id="PS00356">
    <property type="entry name" value="HTH_LACI_1"/>
    <property type="match status" value="1"/>
</dbReference>
<evidence type="ECO:0000256" key="2">
    <source>
        <dbReference type="ARBA" id="ARBA00023015"/>
    </source>
</evidence>
<dbReference type="PANTHER" id="PTHR30146:SF148">
    <property type="entry name" value="HTH-TYPE TRANSCRIPTIONAL REPRESSOR PURR-RELATED"/>
    <property type="match status" value="1"/>
</dbReference>
<keyword evidence="3 6" id="KW-0238">DNA-binding</keyword>
<dbReference type="InterPro" id="IPR000843">
    <property type="entry name" value="HTH_LacI"/>
</dbReference>
<dbReference type="PROSITE" id="PS50932">
    <property type="entry name" value="HTH_LACI_2"/>
    <property type="match status" value="1"/>
</dbReference>
<evidence type="ECO:0000259" key="5">
    <source>
        <dbReference type="PROSITE" id="PS50932"/>
    </source>
</evidence>
<keyword evidence="7" id="KW-1185">Reference proteome</keyword>
<keyword evidence="2" id="KW-0805">Transcription regulation</keyword>
<dbReference type="PANTHER" id="PTHR30146">
    <property type="entry name" value="LACI-RELATED TRANSCRIPTIONAL REPRESSOR"/>
    <property type="match status" value="1"/>
</dbReference>
<protein>
    <submittedName>
        <fullName evidence="6">LacI family DNA-binding transcriptional regulator</fullName>
    </submittedName>
</protein>
<dbReference type="InterPro" id="IPR010982">
    <property type="entry name" value="Lambda_DNA-bd_dom_sf"/>
</dbReference>
<name>A0ABP8AW82_9MICO</name>
<evidence type="ECO:0000256" key="4">
    <source>
        <dbReference type="ARBA" id="ARBA00023163"/>
    </source>
</evidence>
<dbReference type="Pfam" id="PF00356">
    <property type="entry name" value="LacI"/>
    <property type="match status" value="1"/>
</dbReference>
<keyword evidence="1" id="KW-0678">Repressor</keyword>
<evidence type="ECO:0000256" key="1">
    <source>
        <dbReference type="ARBA" id="ARBA00022491"/>
    </source>
</evidence>
<dbReference type="GO" id="GO:0003677">
    <property type="term" value="F:DNA binding"/>
    <property type="evidence" value="ECO:0007669"/>
    <property type="project" value="UniProtKB-KW"/>
</dbReference>
<dbReference type="EMBL" id="BAABBX010000015">
    <property type="protein sequence ID" value="GAA4191686.1"/>
    <property type="molecule type" value="Genomic_DNA"/>
</dbReference>
<dbReference type="SUPFAM" id="SSF47413">
    <property type="entry name" value="lambda repressor-like DNA-binding domains"/>
    <property type="match status" value="1"/>
</dbReference>
<feature type="domain" description="HTH lacI-type" evidence="5">
    <location>
        <begin position="2"/>
        <end position="56"/>
    </location>
</feature>